<evidence type="ECO:0000313" key="3">
    <source>
        <dbReference type="EMBL" id="RLU21483.1"/>
    </source>
</evidence>
<dbReference type="EMBL" id="KK107487">
    <property type="protein sequence ID" value="EZA50063.1"/>
    <property type="molecule type" value="Genomic_DNA"/>
</dbReference>
<reference evidence="3" key="3">
    <citation type="submission" date="2018-07" db="EMBL/GenBank/DDBJ databases">
        <authorList>
            <person name="Mckenzie S.K."/>
            <person name="Kronauer D.J.C."/>
        </authorList>
    </citation>
    <scope>NUCLEOTIDE SEQUENCE</scope>
    <source>
        <strain evidence="3">Clonal line C1</strain>
    </source>
</reference>
<organism evidence="2 4">
    <name type="scientific">Ooceraea biroi</name>
    <name type="common">Clonal raider ant</name>
    <name type="synonym">Cerapachys biroi</name>
    <dbReference type="NCBI Taxonomy" id="2015173"/>
    <lineage>
        <taxon>Eukaryota</taxon>
        <taxon>Metazoa</taxon>
        <taxon>Ecdysozoa</taxon>
        <taxon>Arthropoda</taxon>
        <taxon>Hexapoda</taxon>
        <taxon>Insecta</taxon>
        <taxon>Pterygota</taxon>
        <taxon>Neoptera</taxon>
        <taxon>Endopterygota</taxon>
        <taxon>Hymenoptera</taxon>
        <taxon>Apocrita</taxon>
        <taxon>Aculeata</taxon>
        <taxon>Formicoidea</taxon>
        <taxon>Formicidae</taxon>
        <taxon>Dorylinae</taxon>
        <taxon>Ooceraea</taxon>
    </lineage>
</organism>
<accession>A0A026W200</accession>
<proteinExistence type="predicted"/>
<evidence type="ECO:0000313" key="4">
    <source>
        <dbReference type="Proteomes" id="UP000053097"/>
    </source>
</evidence>
<feature type="compositionally biased region" description="Acidic residues" evidence="1">
    <location>
        <begin position="17"/>
        <end position="34"/>
    </location>
</feature>
<name>A0A026W200_OOCBI</name>
<sequence>MDKNGQKVQSNLRAITEGEEEYNIENKEEVEEKEDTQADNKKNEEVIAVHKPSYSKTYCRTSIKTTRFDYLWEINCFSTFSKSMRDLYSVRFPSSGNYQVMMKANSYQKIEFHLLTKTLSKGMYHLFKVYPITEEKVLCKSYVGDLKTKKLCEISESYFHSLPQDRQTYVVF</sequence>
<feature type="region of interest" description="Disordered" evidence="1">
    <location>
        <begin position="1"/>
        <end position="43"/>
    </location>
</feature>
<feature type="compositionally biased region" description="Polar residues" evidence="1">
    <location>
        <begin position="1"/>
        <end position="13"/>
    </location>
</feature>
<evidence type="ECO:0000256" key="1">
    <source>
        <dbReference type="SAM" id="MobiDB-lite"/>
    </source>
</evidence>
<dbReference type="AlphaFoldDB" id="A0A026W200"/>
<reference evidence="3" key="2">
    <citation type="journal article" date="2018" name="Genome Res.">
        <title>The genomic architecture and molecular evolution of ant odorant receptors.</title>
        <authorList>
            <person name="McKenzie S.K."/>
            <person name="Kronauer D.J.C."/>
        </authorList>
    </citation>
    <scope>NUCLEOTIDE SEQUENCE [LARGE SCALE GENOMIC DNA]</scope>
    <source>
        <strain evidence="3">Clonal line C1</strain>
    </source>
</reference>
<keyword evidence="4" id="KW-1185">Reference proteome</keyword>
<reference evidence="2 4" key="1">
    <citation type="journal article" date="2014" name="Curr. Biol.">
        <title>The genome of the clonal raider ant Cerapachys biroi.</title>
        <authorList>
            <person name="Oxley P.R."/>
            <person name="Ji L."/>
            <person name="Fetter-Pruneda I."/>
            <person name="McKenzie S.K."/>
            <person name="Li C."/>
            <person name="Hu H."/>
            <person name="Zhang G."/>
            <person name="Kronauer D.J."/>
        </authorList>
    </citation>
    <scope>NUCLEOTIDE SEQUENCE [LARGE SCALE GENOMIC DNA]</scope>
</reference>
<dbReference type="Proteomes" id="UP000279307">
    <property type="component" value="Chromosome 6"/>
</dbReference>
<dbReference type="EMBL" id="QOIP01000006">
    <property type="protein sequence ID" value="RLU21483.1"/>
    <property type="molecule type" value="Genomic_DNA"/>
</dbReference>
<evidence type="ECO:0000313" key="2">
    <source>
        <dbReference type="EMBL" id="EZA50063.1"/>
    </source>
</evidence>
<protein>
    <submittedName>
        <fullName evidence="2">Uncharacterized protein</fullName>
    </submittedName>
</protein>
<dbReference type="Proteomes" id="UP000053097">
    <property type="component" value="Unassembled WGS sequence"/>
</dbReference>
<gene>
    <name evidence="3" type="ORF">DMN91_005856</name>
    <name evidence="2" type="ORF">X777_11728</name>
</gene>